<dbReference type="Pfam" id="PF19676">
    <property type="entry name" value="DUF6178"/>
    <property type="match status" value="1"/>
</dbReference>
<dbReference type="EMBL" id="FR695864">
    <property type="protein sequence ID" value="CBX26730.1"/>
    <property type="molecule type" value="Genomic_DNA"/>
</dbReference>
<dbReference type="InterPro" id="IPR045750">
    <property type="entry name" value="DUF6178"/>
</dbReference>
<gene>
    <name evidence="1" type="ORF">N47_A07590</name>
</gene>
<dbReference type="AlphaFoldDB" id="E1Y836"/>
<proteinExistence type="predicted"/>
<organism evidence="1">
    <name type="scientific">uncultured Desulfobacterium sp</name>
    <dbReference type="NCBI Taxonomy" id="201089"/>
    <lineage>
        <taxon>Bacteria</taxon>
        <taxon>Pseudomonadati</taxon>
        <taxon>Thermodesulfobacteriota</taxon>
        <taxon>Desulfobacteria</taxon>
        <taxon>Desulfobacterales</taxon>
        <taxon>Desulfobacteriaceae</taxon>
        <taxon>Desulfobacterium</taxon>
        <taxon>environmental samples</taxon>
    </lineage>
</organism>
<evidence type="ECO:0000313" key="1">
    <source>
        <dbReference type="EMBL" id="CBX26730.1"/>
    </source>
</evidence>
<sequence>MKNIENEHSLMAKRTADLFSQRKEIILLPAEKALDRILEAKHPAAVVHSFPEEDFYFLINDIGIYDSFELLNLASEKQWEHILDVELWEKDRIDINSVTKWFDILFQVAPLRFAEWVAEKKTDFIEFYLYNNIQVAVRDHDQDPSDLGNDFITFDDVFYFKVIDNYGCDSNGSDVEPEERYKEQKKDFIINMLEKIAEYDHIRYQSILLESMTVLPYEMEEEFYRLKNIRLSEKGFLPFDEAAGIYASLKPDTITAGKNLLKKVIKIFLSCRFLFIP</sequence>
<protein>
    <submittedName>
        <fullName evidence="1">Uncharacterized protein</fullName>
    </submittedName>
</protein>
<reference evidence="1" key="1">
    <citation type="journal article" date="2011" name="Environ. Microbiol.">
        <title>Genomic insights into the metabolic potential of the polycyclic aromatic hydrocarbon degrading sulfate-reducing Deltaproteobacterium N47.</title>
        <authorList>
            <person name="Bergmann F."/>
            <person name="Selesi D."/>
            <person name="Weinmaier T."/>
            <person name="Tischler P."/>
            <person name="Rattei T."/>
            <person name="Meckenstock R.U."/>
        </authorList>
    </citation>
    <scope>NUCLEOTIDE SEQUENCE</scope>
</reference>
<accession>E1Y836</accession>
<name>E1Y836_9BACT</name>